<dbReference type="InterPro" id="IPR000196">
    <property type="entry name" value="Ribosomal_eL19_dom"/>
</dbReference>
<dbReference type="NCBIfam" id="NF006343">
    <property type="entry name" value="PRK08570.1"/>
    <property type="match status" value="1"/>
</dbReference>
<evidence type="ECO:0000256" key="1">
    <source>
        <dbReference type="ARBA" id="ARBA00011082"/>
    </source>
</evidence>
<evidence type="ECO:0000256" key="2">
    <source>
        <dbReference type="ARBA" id="ARBA00011838"/>
    </source>
</evidence>
<dbReference type="InterPro" id="IPR035970">
    <property type="entry name" value="60S_ribosomal_eL19_sf"/>
</dbReference>
<sequence length="149" mass="17502">MNVSVQRRMAAEILKCGIERVWIDPTQLERVKMAMSKDDIRALIKEGVIKKKQKKGISSARVKKLKEQRRKGRRRGPGSRRGAARARTPQKEKWMATIRALRKTLKQLRDSGKIDRKVYRKLYRMAKGGAFRSRSHLFLYMKEHDLLKQ</sequence>
<accession>A0A076LDD2</accession>
<dbReference type="EMBL" id="CP009149">
    <property type="protein sequence ID" value="AIJ06231.1"/>
    <property type="molecule type" value="Genomic_DNA"/>
</dbReference>
<evidence type="ECO:0000256" key="8">
    <source>
        <dbReference type="RuleBase" id="RU000574"/>
    </source>
</evidence>
<dbReference type="GO" id="GO:0006412">
    <property type="term" value="P:translation"/>
    <property type="evidence" value="ECO:0007669"/>
    <property type="project" value="UniProtKB-UniRule"/>
</dbReference>
<dbReference type="PANTHER" id="PTHR10722">
    <property type="entry name" value="60S RIBOSOMAL PROTEIN L19"/>
    <property type="match status" value="1"/>
</dbReference>
<dbReference type="InterPro" id="IPR015972">
    <property type="entry name" value="Ribosomal_eL19_dom1"/>
</dbReference>
<dbReference type="InterPro" id="IPR057259">
    <property type="entry name" value="Ribosomal_L19e"/>
</dbReference>
<feature type="region of interest" description="Disordered" evidence="9">
    <location>
        <begin position="54"/>
        <end position="93"/>
    </location>
</feature>
<dbReference type="Proteomes" id="UP000028781">
    <property type="component" value="Chromosome"/>
</dbReference>
<keyword evidence="5 7" id="KW-0689">Ribosomal protein</keyword>
<keyword evidence="6 7" id="KW-0687">Ribonucleoprotein</keyword>
<dbReference type="GO" id="GO:0003735">
    <property type="term" value="F:structural constituent of ribosome"/>
    <property type="evidence" value="ECO:0007669"/>
    <property type="project" value="InterPro"/>
</dbReference>
<dbReference type="KEGG" id="mjh:JH146_1389"/>
<dbReference type="RefSeq" id="WP_048202325.1">
    <property type="nucleotide sequence ID" value="NZ_CP009149.1"/>
</dbReference>
<protein>
    <recommendedName>
        <fullName evidence="7">Large ribosomal subunit protein eL19</fullName>
    </recommendedName>
</protein>
<dbReference type="STRING" id="1301915.JH146_1389"/>
<dbReference type="SMART" id="SM01416">
    <property type="entry name" value="Ribosomal_L19e"/>
    <property type="match status" value="1"/>
</dbReference>
<dbReference type="PROSITE" id="PS00526">
    <property type="entry name" value="RIBOSOMAL_L19E"/>
    <property type="match status" value="1"/>
</dbReference>
<reference evidence="11 12" key="1">
    <citation type="journal article" date="2015" name="Int. J. Syst. Evol. Microbiol.">
        <title>M ethanocaldococcus bathoardescens sp. nov., a hyperthermophilic methanogen isolated from a volcanically active deep-sea hydrothermal vent.</title>
        <authorList>
            <person name="Stewart L.C."/>
            <person name="Jung J.H."/>
            <person name="Kim Y.T."/>
            <person name="Kwon S.W."/>
            <person name="Park C.S."/>
            <person name="Holden J.F."/>
        </authorList>
    </citation>
    <scope>NUCLEOTIDE SEQUENCE [LARGE SCALE GENOMIC DNA]</scope>
    <source>
        <strain evidence="11 12">JH146</strain>
    </source>
</reference>
<dbReference type="OrthoDB" id="11624at2157"/>
<proteinExistence type="inferred from homology"/>
<dbReference type="FunFam" id="1.10.1650.10:FF:000001">
    <property type="entry name" value="Ribosomal protein L19"/>
    <property type="match status" value="1"/>
</dbReference>
<dbReference type="AlphaFoldDB" id="A0A076LDD2"/>
<feature type="domain" description="Large ribosomal subunit protein eL19" evidence="10">
    <location>
        <begin position="2"/>
        <end position="145"/>
    </location>
</feature>
<dbReference type="GO" id="GO:0022625">
    <property type="term" value="C:cytosolic large ribosomal subunit"/>
    <property type="evidence" value="ECO:0007669"/>
    <property type="project" value="InterPro"/>
</dbReference>
<name>A0A076LDD2_9EURY</name>
<comment type="subunit">
    <text evidence="2 7">Part of the 50S ribosomal subunit.</text>
</comment>
<evidence type="ECO:0000256" key="9">
    <source>
        <dbReference type="SAM" id="MobiDB-lite"/>
    </source>
</evidence>
<evidence type="ECO:0000313" key="11">
    <source>
        <dbReference type="EMBL" id="AIJ06231.1"/>
    </source>
</evidence>
<feature type="compositionally biased region" description="Basic residues" evidence="9">
    <location>
        <begin position="54"/>
        <end position="84"/>
    </location>
</feature>
<dbReference type="HAMAP" id="MF_01475">
    <property type="entry name" value="Ribosomal_eL19"/>
    <property type="match status" value="1"/>
</dbReference>
<evidence type="ECO:0000256" key="3">
    <source>
        <dbReference type="ARBA" id="ARBA00022730"/>
    </source>
</evidence>
<gene>
    <name evidence="7" type="primary">rpl19e</name>
    <name evidence="11" type="ORF">JH146_1389</name>
</gene>
<organism evidence="11 12">
    <name type="scientific">Methanocaldococcus bathoardescens</name>
    <dbReference type="NCBI Taxonomy" id="1301915"/>
    <lineage>
        <taxon>Archaea</taxon>
        <taxon>Methanobacteriati</taxon>
        <taxon>Methanobacteriota</taxon>
        <taxon>Methanomada group</taxon>
        <taxon>Methanococci</taxon>
        <taxon>Methanococcales</taxon>
        <taxon>Methanocaldococcaceae</taxon>
        <taxon>Methanocaldococcus</taxon>
    </lineage>
</organism>
<dbReference type="SUPFAM" id="SSF48140">
    <property type="entry name" value="Ribosomal protein L19 (L19e)"/>
    <property type="match status" value="1"/>
</dbReference>
<evidence type="ECO:0000256" key="5">
    <source>
        <dbReference type="ARBA" id="ARBA00022980"/>
    </source>
</evidence>
<dbReference type="CDD" id="cd01418">
    <property type="entry name" value="Ribosomal_L19e_A"/>
    <property type="match status" value="1"/>
</dbReference>
<dbReference type="Pfam" id="PF01280">
    <property type="entry name" value="Ribosomal_L19e"/>
    <property type="match status" value="1"/>
</dbReference>
<dbReference type="InterPro" id="IPR039547">
    <property type="entry name" value="Ribosomal_eL19"/>
</dbReference>
<evidence type="ECO:0000256" key="6">
    <source>
        <dbReference type="ARBA" id="ARBA00023274"/>
    </source>
</evidence>
<comment type="function">
    <text evidence="7">Binds to the 23S rRNA.</text>
</comment>
<keyword evidence="3 7" id="KW-0699">rRNA-binding</keyword>
<dbReference type="Gene3D" id="1.10.1200.240">
    <property type="match status" value="1"/>
</dbReference>
<evidence type="ECO:0000313" key="12">
    <source>
        <dbReference type="Proteomes" id="UP000028781"/>
    </source>
</evidence>
<keyword evidence="12" id="KW-1185">Reference proteome</keyword>
<dbReference type="GO" id="GO:0070180">
    <property type="term" value="F:large ribosomal subunit rRNA binding"/>
    <property type="evidence" value="ECO:0007669"/>
    <property type="project" value="UniProtKB-UniRule"/>
</dbReference>
<dbReference type="Pfam" id="PF25476">
    <property type="entry name" value="Ribosomal_L19e_C"/>
    <property type="match status" value="1"/>
</dbReference>
<evidence type="ECO:0000259" key="10">
    <source>
        <dbReference type="SMART" id="SM01416"/>
    </source>
</evidence>
<dbReference type="Gene3D" id="1.10.1650.10">
    <property type="match status" value="1"/>
</dbReference>
<dbReference type="FunFam" id="1.10.1200.240:FF:000003">
    <property type="entry name" value="50S ribosomal protein L19e"/>
    <property type="match status" value="1"/>
</dbReference>
<dbReference type="GeneID" id="24892020"/>
<comment type="similarity">
    <text evidence="1 7 8">Belongs to the eukaryotic ribosomal protein eL19 family.</text>
</comment>
<keyword evidence="4 7" id="KW-0694">RNA-binding</keyword>
<dbReference type="InterPro" id="IPR023638">
    <property type="entry name" value="Ribosomal_eL19_CS"/>
</dbReference>
<dbReference type="InterPro" id="IPR033936">
    <property type="entry name" value="Ribosomal_eL19_arc"/>
</dbReference>
<dbReference type="HOGENOM" id="CLU_083919_1_1_2"/>
<evidence type="ECO:0000256" key="7">
    <source>
        <dbReference type="HAMAP-Rule" id="MF_01475"/>
    </source>
</evidence>
<dbReference type="InterPro" id="IPR057260">
    <property type="entry name" value="Ribosomal_L19e_C"/>
</dbReference>
<evidence type="ECO:0000256" key="4">
    <source>
        <dbReference type="ARBA" id="ARBA00022884"/>
    </source>
</evidence>